<protein>
    <submittedName>
        <fullName evidence="2">Uncharacterized protein</fullName>
    </submittedName>
</protein>
<proteinExistence type="predicted"/>
<dbReference type="VEuPathDB" id="CryptoDB:Cvel_19394"/>
<evidence type="ECO:0000313" key="2">
    <source>
        <dbReference type="EMBL" id="CEM20467.1"/>
    </source>
</evidence>
<sequence>MGRQVKGSKGNKRAKNRKGKSKLSKPNLTAERYVERSNKIGFQKSANKAPALNDDAMIRSVFGDKIDVPSTTVRGSSSKKERKKAAQSENSDSVGMVLMGGSFQPFKSSIKKATADTKLRDPSAKKSAVSKVKKEEGESMWSFKKRLREAVKEDDRTFSVKSQKKKDKWKEFNDKKKQKEVAKKEKREEDKQQKAAEEFRGRDVVAFGDVVEQPPEGLQRLAAKFRIDKTKSQKMPLFGSVLEGKTDGENEEGGRQGNGPWGGSRTENKGAAGSKGKLNQGGAGGTSAAAASSQSKSGVPQPPQGTAAEGETANKKEAPELEAARPLAGVKRKEDRAAEKERKRKERLNALIQETIPLKPGETADDDFDFGVF</sequence>
<gene>
    <name evidence="2" type="ORF">Cvel_19394</name>
</gene>
<feature type="region of interest" description="Disordered" evidence="1">
    <location>
        <begin position="154"/>
        <end position="349"/>
    </location>
</feature>
<dbReference type="EMBL" id="CDMZ01000737">
    <property type="protein sequence ID" value="CEM20467.1"/>
    <property type="molecule type" value="Genomic_DNA"/>
</dbReference>
<feature type="region of interest" description="Disordered" evidence="1">
    <location>
        <begin position="1"/>
        <end position="50"/>
    </location>
</feature>
<feature type="compositionally biased region" description="Basic and acidic residues" evidence="1">
    <location>
        <begin position="244"/>
        <end position="254"/>
    </location>
</feature>
<feature type="region of interest" description="Disordered" evidence="1">
    <location>
        <begin position="67"/>
        <end position="97"/>
    </location>
</feature>
<reference evidence="2" key="1">
    <citation type="submission" date="2014-11" db="EMBL/GenBank/DDBJ databases">
        <authorList>
            <person name="Otto D Thomas"/>
            <person name="Naeem Raeece"/>
        </authorList>
    </citation>
    <scope>NUCLEOTIDE SEQUENCE</scope>
</reference>
<name>A0A0G4FYE2_9ALVE</name>
<feature type="region of interest" description="Disordered" evidence="1">
    <location>
        <begin position="113"/>
        <end position="140"/>
    </location>
</feature>
<accession>A0A0G4FYE2</accession>
<feature type="compositionally biased region" description="Low complexity" evidence="1">
    <location>
        <begin position="286"/>
        <end position="298"/>
    </location>
</feature>
<evidence type="ECO:0000256" key="1">
    <source>
        <dbReference type="SAM" id="MobiDB-lite"/>
    </source>
</evidence>
<feature type="compositionally biased region" description="Basic residues" evidence="1">
    <location>
        <begin position="9"/>
        <end position="23"/>
    </location>
</feature>
<feature type="compositionally biased region" description="Basic and acidic residues" evidence="1">
    <location>
        <begin position="113"/>
        <end position="124"/>
    </location>
</feature>
<dbReference type="AlphaFoldDB" id="A0A0G4FYE2"/>
<feature type="compositionally biased region" description="Basic and acidic residues" evidence="1">
    <location>
        <begin position="312"/>
        <end position="323"/>
    </location>
</feature>
<feature type="compositionally biased region" description="Basic and acidic residues" evidence="1">
    <location>
        <begin position="331"/>
        <end position="341"/>
    </location>
</feature>
<organism evidence="2">
    <name type="scientific">Chromera velia CCMP2878</name>
    <dbReference type="NCBI Taxonomy" id="1169474"/>
    <lineage>
        <taxon>Eukaryota</taxon>
        <taxon>Sar</taxon>
        <taxon>Alveolata</taxon>
        <taxon>Colpodellida</taxon>
        <taxon>Chromeraceae</taxon>
        <taxon>Chromera</taxon>
    </lineage>
</organism>
<feature type="compositionally biased region" description="Basic and acidic residues" evidence="1">
    <location>
        <begin position="168"/>
        <end position="203"/>
    </location>
</feature>